<evidence type="ECO:0000256" key="3">
    <source>
        <dbReference type="ARBA" id="ARBA00022679"/>
    </source>
</evidence>
<dbReference type="AlphaFoldDB" id="A0A0L7LLJ1"/>
<evidence type="ECO:0000256" key="2">
    <source>
        <dbReference type="ARBA" id="ARBA00022676"/>
    </source>
</evidence>
<dbReference type="SUPFAM" id="SSF53756">
    <property type="entry name" value="UDP-Glycosyltransferase/glycogen phosphorylase"/>
    <property type="match status" value="1"/>
</dbReference>
<dbReference type="Pfam" id="PF00201">
    <property type="entry name" value="UDPGT"/>
    <property type="match status" value="1"/>
</dbReference>
<dbReference type="STRING" id="104452.A0A0L7LLJ1"/>
<dbReference type="PANTHER" id="PTHR48043">
    <property type="entry name" value="EG:EG0003.4 PROTEIN-RELATED"/>
    <property type="match status" value="1"/>
</dbReference>
<feature type="chain" id="PRO_5005573414" evidence="4">
    <location>
        <begin position="21"/>
        <end position="342"/>
    </location>
</feature>
<organism evidence="5 6">
    <name type="scientific">Operophtera brumata</name>
    <name type="common">Winter moth</name>
    <name type="synonym">Phalaena brumata</name>
    <dbReference type="NCBI Taxonomy" id="104452"/>
    <lineage>
        <taxon>Eukaryota</taxon>
        <taxon>Metazoa</taxon>
        <taxon>Ecdysozoa</taxon>
        <taxon>Arthropoda</taxon>
        <taxon>Hexapoda</taxon>
        <taxon>Insecta</taxon>
        <taxon>Pterygota</taxon>
        <taxon>Neoptera</taxon>
        <taxon>Endopterygota</taxon>
        <taxon>Lepidoptera</taxon>
        <taxon>Glossata</taxon>
        <taxon>Ditrysia</taxon>
        <taxon>Geometroidea</taxon>
        <taxon>Geometridae</taxon>
        <taxon>Larentiinae</taxon>
        <taxon>Operophtera</taxon>
    </lineage>
</organism>
<dbReference type="Gene3D" id="3.40.50.2000">
    <property type="entry name" value="Glycogen Phosphorylase B"/>
    <property type="match status" value="2"/>
</dbReference>
<dbReference type="PANTHER" id="PTHR48043:SF145">
    <property type="entry name" value="FI06409P-RELATED"/>
    <property type="match status" value="1"/>
</dbReference>
<evidence type="ECO:0000313" key="6">
    <source>
        <dbReference type="Proteomes" id="UP000037510"/>
    </source>
</evidence>
<dbReference type="EMBL" id="JTDY01000662">
    <property type="protein sequence ID" value="KOB76295.1"/>
    <property type="molecule type" value="Genomic_DNA"/>
</dbReference>
<evidence type="ECO:0000313" key="5">
    <source>
        <dbReference type="EMBL" id="KOB76295.1"/>
    </source>
</evidence>
<reference evidence="5 6" key="1">
    <citation type="journal article" date="2015" name="Genome Biol. Evol.">
        <title>The genome of winter moth (Operophtera brumata) provides a genomic perspective on sexual dimorphism and phenology.</title>
        <authorList>
            <person name="Derks M.F."/>
            <person name="Smit S."/>
            <person name="Salis L."/>
            <person name="Schijlen E."/>
            <person name="Bossers A."/>
            <person name="Mateman C."/>
            <person name="Pijl A.S."/>
            <person name="de Ridder D."/>
            <person name="Groenen M.A."/>
            <person name="Visser M.E."/>
            <person name="Megens H.J."/>
        </authorList>
    </citation>
    <scope>NUCLEOTIDE SEQUENCE [LARGE SCALE GENOMIC DNA]</scope>
    <source>
        <strain evidence="5">WM2013NL</strain>
        <tissue evidence="5">Head and thorax</tissue>
    </source>
</reference>
<protein>
    <submittedName>
        <fullName evidence="5">UDP-glycosyltransferase UGT46A3</fullName>
    </submittedName>
</protein>
<dbReference type="InterPro" id="IPR050271">
    <property type="entry name" value="UDP-glycosyltransferase"/>
</dbReference>
<dbReference type="GO" id="GO:0008194">
    <property type="term" value="F:UDP-glycosyltransferase activity"/>
    <property type="evidence" value="ECO:0007669"/>
    <property type="project" value="InterPro"/>
</dbReference>
<feature type="signal peptide" evidence="4">
    <location>
        <begin position="1"/>
        <end position="20"/>
    </location>
</feature>
<keyword evidence="3 5" id="KW-0808">Transferase</keyword>
<proteinExistence type="inferred from homology"/>
<comment type="caution">
    <text evidence="5">The sequence shown here is derived from an EMBL/GenBank/DDBJ whole genome shotgun (WGS) entry which is preliminary data.</text>
</comment>
<sequence length="342" mass="38229">MLSLITTYFAAIALAQNAETARVLGLFPHTGKSHQMVFDPLLRRLAERGHHVTVVSHFPVNNPPSNYTDVSLEGIAELGLETIDLAYFENPNKVLNYLGLDKILNQISEFLPLADMALDICSKLVKFAPLAEALKKEYDVVLVEEFNSDCMLGLAHVYGVKAPMVAMLSSNLMSWSPDRIGVSYNPSHVPIVSADYTEKMTFAQRLENTLLNVFYNTWYRYSIQLKEEAIIEKHFGTQIPDLQDLGKNITLMLVNVFHSLNGARPLLPGIVEVGGMHLDHTRKPIPSRFINESEHGVVLLSFGSLIKTASIPKHKEQIIVNALSKLKQRVIWKYESSGDEGT</sequence>
<evidence type="ECO:0000256" key="4">
    <source>
        <dbReference type="SAM" id="SignalP"/>
    </source>
</evidence>
<name>A0A0L7LLJ1_OPEBR</name>
<gene>
    <name evidence="5" type="ORF">OBRU01_06042</name>
</gene>
<keyword evidence="6" id="KW-1185">Reference proteome</keyword>
<dbReference type="Proteomes" id="UP000037510">
    <property type="component" value="Unassembled WGS sequence"/>
</dbReference>
<keyword evidence="2" id="KW-0328">Glycosyltransferase</keyword>
<accession>A0A0L7LLJ1</accession>
<evidence type="ECO:0000256" key="1">
    <source>
        <dbReference type="ARBA" id="ARBA00009995"/>
    </source>
</evidence>
<dbReference type="InterPro" id="IPR002213">
    <property type="entry name" value="UDP_glucos_trans"/>
</dbReference>
<comment type="similarity">
    <text evidence="1">Belongs to the UDP-glycosyltransferase family.</text>
</comment>
<keyword evidence="4" id="KW-0732">Signal</keyword>
<feature type="non-terminal residue" evidence="5">
    <location>
        <position position="342"/>
    </location>
</feature>